<comment type="caution">
    <text evidence="1">The sequence shown here is derived from an EMBL/GenBank/DDBJ whole genome shotgun (WGS) entry which is preliminary data.</text>
</comment>
<protein>
    <submittedName>
        <fullName evidence="1">Phosphotransferase</fullName>
    </submittedName>
</protein>
<dbReference type="Gene3D" id="3.40.50.300">
    <property type="entry name" value="P-loop containing nucleotide triphosphate hydrolases"/>
    <property type="match status" value="1"/>
</dbReference>
<dbReference type="GO" id="GO:0016740">
    <property type="term" value="F:transferase activity"/>
    <property type="evidence" value="ECO:0007669"/>
    <property type="project" value="UniProtKB-KW"/>
</dbReference>
<proteinExistence type="predicted"/>
<organism evidence="1 2">
    <name type="scientific">Actinomadura rubrisoli</name>
    <dbReference type="NCBI Taxonomy" id="2530368"/>
    <lineage>
        <taxon>Bacteria</taxon>
        <taxon>Bacillati</taxon>
        <taxon>Actinomycetota</taxon>
        <taxon>Actinomycetes</taxon>
        <taxon>Streptosporangiales</taxon>
        <taxon>Thermomonosporaceae</taxon>
        <taxon>Actinomadura</taxon>
    </lineage>
</organism>
<dbReference type="EMBL" id="SMKU01000333">
    <property type="protein sequence ID" value="TDD68816.1"/>
    <property type="molecule type" value="Genomic_DNA"/>
</dbReference>
<name>A0A4R5AC53_9ACTN</name>
<keyword evidence="2" id="KW-1185">Reference proteome</keyword>
<dbReference type="OrthoDB" id="1649389at2"/>
<evidence type="ECO:0000313" key="1">
    <source>
        <dbReference type="EMBL" id="TDD68816.1"/>
    </source>
</evidence>
<keyword evidence="1" id="KW-0808">Transferase</keyword>
<evidence type="ECO:0000313" key="2">
    <source>
        <dbReference type="Proteomes" id="UP000294513"/>
    </source>
</evidence>
<dbReference type="InterPro" id="IPR027417">
    <property type="entry name" value="P-loop_NTPase"/>
</dbReference>
<dbReference type="Proteomes" id="UP000294513">
    <property type="component" value="Unassembled WGS sequence"/>
</dbReference>
<dbReference type="SUPFAM" id="SSF52540">
    <property type="entry name" value="P-loop containing nucleoside triphosphate hydrolases"/>
    <property type="match status" value="1"/>
</dbReference>
<gene>
    <name evidence="1" type="ORF">E1298_38065</name>
</gene>
<dbReference type="AlphaFoldDB" id="A0A4R5AC53"/>
<reference evidence="1 2" key="1">
    <citation type="submission" date="2019-03" db="EMBL/GenBank/DDBJ databases">
        <title>Draft genome sequences of novel Actinobacteria.</title>
        <authorList>
            <person name="Sahin N."/>
            <person name="Ay H."/>
            <person name="Saygin H."/>
        </authorList>
    </citation>
    <scope>NUCLEOTIDE SEQUENCE [LARGE SCALE GENOMIC DNA]</scope>
    <source>
        <strain evidence="1 2">H3C3</strain>
    </source>
</reference>
<sequence>MALPSNPDAAGGPLPGCLIISGLPGAGKTTVSRLVAARLPRSARLDGDDVANMIVNGRVRVDQPGEESRRQLRLRARNLCALAASFARDGFTPVIDHVVPDRDVLAFMAGGLRPLPVMFVVLAPPLEVCRRRNLARPARERVDFDFGPLDRSMREELDGTGWWLDTAAMTPEDTADAITAHARRRALVAA</sequence>
<dbReference type="Pfam" id="PF13671">
    <property type="entry name" value="AAA_33"/>
    <property type="match status" value="1"/>
</dbReference>
<dbReference type="RefSeq" id="WP_131902171.1">
    <property type="nucleotide sequence ID" value="NZ_SMKU01000333.1"/>
</dbReference>
<accession>A0A4R5AC53</accession>